<dbReference type="HOGENOM" id="CLU_2469914_0_0_1"/>
<dbReference type="Proteomes" id="UP000054166">
    <property type="component" value="Unassembled WGS sequence"/>
</dbReference>
<evidence type="ECO:0000313" key="1">
    <source>
        <dbReference type="EMBL" id="KIM72091.1"/>
    </source>
</evidence>
<keyword evidence="2" id="KW-1185">Reference proteome</keyword>
<evidence type="ECO:0000313" key="2">
    <source>
        <dbReference type="Proteomes" id="UP000054166"/>
    </source>
</evidence>
<reference evidence="1 2" key="1">
    <citation type="submission" date="2014-04" db="EMBL/GenBank/DDBJ databases">
        <authorList>
            <consortium name="DOE Joint Genome Institute"/>
            <person name="Kuo A."/>
            <person name="Tarkka M."/>
            <person name="Buscot F."/>
            <person name="Kohler A."/>
            <person name="Nagy L.G."/>
            <person name="Floudas D."/>
            <person name="Copeland A."/>
            <person name="Barry K.W."/>
            <person name="Cichocki N."/>
            <person name="Veneault-Fourrey C."/>
            <person name="LaButti K."/>
            <person name="Lindquist E.A."/>
            <person name="Lipzen A."/>
            <person name="Lundell T."/>
            <person name="Morin E."/>
            <person name="Murat C."/>
            <person name="Sun H."/>
            <person name="Tunlid A."/>
            <person name="Henrissat B."/>
            <person name="Grigoriev I.V."/>
            <person name="Hibbett D.S."/>
            <person name="Martin F."/>
            <person name="Nordberg H.P."/>
            <person name="Cantor M.N."/>
            <person name="Hua S.X."/>
        </authorList>
    </citation>
    <scope>NUCLEOTIDE SEQUENCE [LARGE SCALE GENOMIC DNA]</scope>
    <source>
        <strain evidence="1 2">F 1598</strain>
    </source>
</reference>
<name>A0A0C3EWH1_PILCF</name>
<dbReference type="InParanoid" id="A0A0C3EWH1"/>
<reference evidence="2" key="2">
    <citation type="submission" date="2015-01" db="EMBL/GenBank/DDBJ databases">
        <title>Evolutionary Origins and Diversification of the Mycorrhizal Mutualists.</title>
        <authorList>
            <consortium name="DOE Joint Genome Institute"/>
            <consortium name="Mycorrhizal Genomics Consortium"/>
            <person name="Kohler A."/>
            <person name="Kuo A."/>
            <person name="Nagy L.G."/>
            <person name="Floudas D."/>
            <person name="Copeland A."/>
            <person name="Barry K.W."/>
            <person name="Cichocki N."/>
            <person name="Veneault-Fourrey C."/>
            <person name="LaButti K."/>
            <person name="Lindquist E.A."/>
            <person name="Lipzen A."/>
            <person name="Lundell T."/>
            <person name="Morin E."/>
            <person name="Murat C."/>
            <person name="Riley R."/>
            <person name="Ohm R."/>
            <person name="Sun H."/>
            <person name="Tunlid A."/>
            <person name="Henrissat B."/>
            <person name="Grigoriev I.V."/>
            <person name="Hibbett D.S."/>
            <person name="Martin F."/>
        </authorList>
    </citation>
    <scope>NUCLEOTIDE SEQUENCE [LARGE SCALE GENOMIC DNA]</scope>
    <source>
        <strain evidence="2">F 1598</strain>
    </source>
</reference>
<dbReference type="AlphaFoldDB" id="A0A0C3EWH1"/>
<accession>A0A0C3EWH1</accession>
<sequence>MSPYCLHHLSKVSHWRVDGMSRRLPMTGSLFGPGGKGRPRLGRLTYNQITAHSNNPDDMMYCQLCSITTEMGIQRAGSFDNQETGAII</sequence>
<protein>
    <submittedName>
        <fullName evidence="1">Uncharacterized protein</fullName>
    </submittedName>
</protein>
<proteinExistence type="predicted"/>
<dbReference type="EMBL" id="KN833164">
    <property type="protein sequence ID" value="KIM72091.1"/>
    <property type="molecule type" value="Genomic_DNA"/>
</dbReference>
<gene>
    <name evidence="1" type="ORF">PILCRDRAFT_829991</name>
</gene>
<organism evidence="1 2">
    <name type="scientific">Piloderma croceum (strain F 1598)</name>
    <dbReference type="NCBI Taxonomy" id="765440"/>
    <lineage>
        <taxon>Eukaryota</taxon>
        <taxon>Fungi</taxon>
        <taxon>Dikarya</taxon>
        <taxon>Basidiomycota</taxon>
        <taxon>Agaricomycotina</taxon>
        <taxon>Agaricomycetes</taxon>
        <taxon>Agaricomycetidae</taxon>
        <taxon>Atheliales</taxon>
        <taxon>Atheliaceae</taxon>
        <taxon>Piloderma</taxon>
    </lineage>
</organism>